<reference evidence="10 11" key="1">
    <citation type="submission" date="2018-09" db="EMBL/GenBank/DDBJ databases">
        <title>Hymenobacter medium sp. nov., isolated from R2A medium.</title>
        <authorList>
            <person name="Yingchao G."/>
        </authorList>
    </citation>
    <scope>NUCLEOTIDE SEQUENCE [LARGE SCALE GENOMIC DNA]</scope>
    <source>
        <strain evidence="11">sh-6</strain>
    </source>
</reference>
<dbReference type="GO" id="GO:0015087">
    <property type="term" value="F:cobalt ion transmembrane transporter activity"/>
    <property type="evidence" value="ECO:0007669"/>
    <property type="project" value="UniProtKB-UniRule"/>
</dbReference>
<keyword evidence="7 8" id="KW-0472">Membrane</keyword>
<gene>
    <name evidence="8 10" type="primary">corA</name>
    <name evidence="10" type="ORF">D3Y59_05695</name>
</gene>
<comment type="function">
    <text evidence="8">Mediates influx of magnesium ions.</text>
</comment>
<evidence type="ECO:0000256" key="3">
    <source>
        <dbReference type="ARBA" id="ARBA00022448"/>
    </source>
</evidence>
<dbReference type="GO" id="GO:0005886">
    <property type="term" value="C:plasma membrane"/>
    <property type="evidence" value="ECO:0007669"/>
    <property type="project" value="UniProtKB-SubCell"/>
</dbReference>
<evidence type="ECO:0000256" key="5">
    <source>
        <dbReference type="ARBA" id="ARBA00022692"/>
    </source>
</evidence>
<evidence type="ECO:0000256" key="6">
    <source>
        <dbReference type="ARBA" id="ARBA00022989"/>
    </source>
</evidence>
<dbReference type="OrthoDB" id="9803416at2"/>
<dbReference type="Gene3D" id="3.30.460.20">
    <property type="entry name" value="CorA soluble domain-like"/>
    <property type="match status" value="1"/>
</dbReference>
<keyword evidence="8" id="KW-0460">Magnesium</keyword>
<keyword evidence="5 8" id="KW-0812">Transmembrane</keyword>
<organism evidence="10 11">
    <name type="scientific">Hymenobacter oligotrophus</name>
    <dbReference type="NCBI Taxonomy" id="2319843"/>
    <lineage>
        <taxon>Bacteria</taxon>
        <taxon>Pseudomonadati</taxon>
        <taxon>Bacteroidota</taxon>
        <taxon>Cytophagia</taxon>
        <taxon>Cytophagales</taxon>
        <taxon>Hymenobacteraceae</taxon>
        <taxon>Hymenobacter</taxon>
    </lineage>
</organism>
<dbReference type="Pfam" id="PF01544">
    <property type="entry name" value="CorA"/>
    <property type="match status" value="1"/>
</dbReference>
<keyword evidence="8" id="KW-0406">Ion transport</keyword>
<dbReference type="InterPro" id="IPR004488">
    <property type="entry name" value="Mg/Co-transport_prot_CorA"/>
</dbReference>
<dbReference type="Proteomes" id="UP000262802">
    <property type="component" value="Chromosome"/>
</dbReference>
<feature type="compositionally biased region" description="Basic and acidic residues" evidence="9">
    <location>
        <begin position="37"/>
        <end position="51"/>
    </location>
</feature>
<keyword evidence="11" id="KW-1185">Reference proteome</keyword>
<dbReference type="FunFam" id="1.20.58.340:FF:000012">
    <property type="entry name" value="Magnesium transport protein CorA"/>
    <property type="match status" value="1"/>
</dbReference>
<dbReference type="PANTHER" id="PTHR46494:SF1">
    <property type="entry name" value="CORA FAMILY METAL ION TRANSPORTER (EUROFUNG)"/>
    <property type="match status" value="1"/>
</dbReference>
<dbReference type="InterPro" id="IPR045861">
    <property type="entry name" value="CorA_cytoplasmic_dom"/>
</dbReference>
<evidence type="ECO:0000256" key="4">
    <source>
        <dbReference type="ARBA" id="ARBA00022475"/>
    </source>
</evidence>
<feature type="region of interest" description="Disordered" evidence="9">
    <location>
        <begin position="1"/>
        <end position="66"/>
    </location>
</feature>
<dbReference type="GO" id="GO:0050897">
    <property type="term" value="F:cobalt ion binding"/>
    <property type="evidence" value="ECO:0007669"/>
    <property type="project" value="TreeGrafter"/>
</dbReference>
<feature type="compositionally biased region" description="Polar residues" evidence="9">
    <location>
        <begin position="11"/>
        <end position="22"/>
    </location>
</feature>
<dbReference type="Gene3D" id="1.20.58.340">
    <property type="entry name" value="Magnesium transport protein CorA, transmembrane region"/>
    <property type="match status" value="2"/>
</dbReference>
<comment type="similarity">
    <text evidence="2 8">Belongs to the CorA metal ion transporter (MIT) (TC 1.A.35) family.</text>
</comment>
<sequence>MSDLNPANPHPANSGSFATASVSAPPLPPPDDEEEEDVHRTTSVADRDATRQAHMQGVGARPGTLTVSDRALPPRLFLMSYDTKSFDECECSDYDELLQRFRSQPERRHWIDVRGYGNVDLMRRIMQDFNLHPLQMEDVLGDYQRAKVEVNEDGQLFLVSRMTEFTDRLEIDDDQLSLFTGPNYVLSFQDDYEDCLDSVRHRIRSGYSQIKQRPPLYLAYALTDVVLDHYYPTMAAIGDYIEELENVILRGRPNKRLLARILQIKKDIVRFRRLVYPEREKIAEMLRMPDEIVSEEMKVFLRDCYDHAIQALDLTESYRESVSSLIDLYMSDQSNRMNEVMKVLTIISSIFIPLSFVVGLYGMNFQRENPNGGINTLNMPELYHPLGYPVLLTILLIIVSGQLIYFYRKGWLSN</sequence>
<evidence type="ECO:0000256" key="8">
    <source>
        <dbReference type="RuleBase" id="RU362010"/>
    </source>
</evidence>
<accession>A0A3B7QXN8</accession>
<feature type="transmembrane region" description="Helical" evidence="8">
    <location>
        <begin position="386"/>
        <end position="407"/>
    </location>
</feature>
<dbReference type="GO" id="GO:0015095">
    <property type="term" value="F:magnesium ion transmembrane transporter activity"/>
    <property type="evidence" value="ECO:0007669"/>
    <property type="project" value="UniProtKB-UniRule"/>
</dbReference>
<evidence type="ECO:0000256" key="7">
    <source>
        <dbReference type="ARBA" id="ARBA00023136"/>
    </source>
</evidence>
<dbReference type="GO" id="GO:0000287">
    <property type="term" value="F:magnesium ion binding"/>
    <property type="evidence" value="ECO:0007669"/>
    <property type="project" value="TreeGrafter"/>
</dbReference>
<comment type="subcellular location">
    <subcellularLocation>
        <location evidence="1">Cell membrane</location>
        <topology evidence="1">Multi-pass membrane protein</topology>
    </subcellularLocation>
    <subcellularLocation>
        <location evidence="8">Membrane</location>
        <topology evidence="8">Multi-pass membrane protein</topology>
    </subcellularLocation>
</comment>
<evidence type="ECO:0000256" key="9">
    <source>
        <dbReference type="SAM" id="MobiDB-lite"/>
    </source>
</evidence>
<dbReference type="InterPro" id="IPR002523">
    <property type="entry name" value="MgTranspt_CorA/ZnTranspt_ZntB"/>
</dbReference>
<dbReference type="SUPFAM" id="SSF144083">
    <property type="entry name" value="Magnesium transport protein CorA, transmembrane region"/>
    <property type="match status" value="1"/>
</dbReference>
<evidence type="ECO:0000313" key="10">
    <source>
        <dbReference type="EMBL" id="AYA36594.1"/>
    </source>
</evidence>
<dbReference type="PANTHER" id="PTHR46494">
    <property type="entry name" value="CORA FAMILY METAL ION TRANSPORTER (EUROFUNG)"/>
    <property type="match status" value="1"/>
</dbReference>
<name>A0A3B7QXN8_9BACT</name>
<dbReference type="CDD" id="cd12828">
    <property type="entry name" value="TmCorA-like_1"/>
    <property type="match status" value="1"/>
</dbReference>
<protein>
    <recommendedName>
        <fullName evidence="8">Magnesium transport protein CorA</fullName>
    </recommendedName>
</protein>
<evidence type="ECO:0000313" key="11">
    <source>
        <dbReference type="Proteomes" id="UP000262802"/>
    </source>
</evidence>
<dbReference type="RefSeq" id="WP_119444175.1">
    <property type="nucleotide sequence ID" value="NZ_CP032317.1"/>
</dbReference>
<keyword evidence="4 8" id="KW-1003">Cell membrane</keyword>
<feature type="transmembrane region" description="Helical" evidence="8">
    <location>
        <begin position="343"/>
        <end position="363"/>
    </location>
</feature>
<dbReference type="KEGG" id="hyh:D3Y59_05695"/>
<dbReference type="InterPro" id="IPR045863">
    <property type="entry name" value="CorA_TM1_TM2"/>
</dbReference>
<keyword evidence="6 8" id="KW-1133">Transmembrane helix</keyword>
<evidence type="ECO:0000256" key="1">
    <source>
        <dbReference type="ARBA" id="ARBA00004651"/>
    </source>
</evidence>
<dbReference type="AlphaFoldDB" id="A0A3B7QXN8"/>
<keyword evidence="3 8" id="KW-0813">Transport</keyword>
<proteinExistence type="inferred from homology"/>
<evidence type="ECO:0000256" key="2">
    <source>
        <dbReference type="ARBA" id="ARBA00009765"/>
    </source>
</evidence>
<dbReference type="NCBIfam" id="TIGR00383">
    <property type="entry name" value="corA"/>
    <property type="match status" value="1"/>
</dbReference>
<dbReference type="SUPFAM" id="SSF143865">
    <property type="entry name" value="CorA soluble domain-like"/>
    <property type="match status" value="1"/>
</dbReference>
<dbReference type="EMBL" id="CP032317">
    <property type="protein sequence ID" value="AYA36594.1"/>
    <property type="molecule type" value="Genomic_DNA"/>
</dbReference>